<proteinExistence type="predicted"/>
<evidence type="ECO:0000313" key="2">
    <source>
        <dbReference type="EMBL" id="GBP51508.1"/>
    </source>
</evidence>
<feature type="compositionally biased region" description="Basic residues" evidence="1">
    <location>
        <begin position="148"/>
        <end position="163"/>
    </location>
</feature>
<comment type="caution">
    <text evidence="2">The sequence shown here is derived from an EMBL/GenBank/DDBJ whole genome shotgun (WGS) entry which is preliminary data.</text>
</comment>
<feature type="region of interest" description="Disordered" evidence="1">
    <location>
        <begin position="130"/>
        <end position="163"/>
    </location>
</feature>
<organism evidence="2 3">
    <name type="scientific">Eumeta variegata</name>
    <name type="common">Bagworm moth</name>
    <name type="synonym">Eumeta japonica</name>
    <dbReference type="NCBI Taxonomy" id="151549"/>
    <lineage>
        <taxon>Eukaryota</taxon>
        <taxon>Metazoa</taxon>
        <taxon>Ecdysozoa</taxon>
        <taxon>Arthropoda</taxon>
        <taxon>Hexapoda</taxon>
        <taxon>Insecta</taxon>
        <taxon>Pterygota</taxon>
        <taxon>Neoptera</taxon>
        <taxon>Endopterygota</taxon>
        <taxon>Lepidoptera</taxon>
        <taxon>Glossata</taxon>
        <taxon>Ditrysia</taxon>
        <taxon>Tineoidea</taxon>
        <taxon>Psychidae</taxon>
        <taxon>Oiketicinae</taxon>
        <taxon>Eumeta</taxon>
    </lineage>
</organism>
<dbReference type="EMBL" id="BGZK01000582">
    <property type="protein sequence ID" value="GBP51508.1"/>
    <property type="molecule type" value="Genomic_DNA"/>
</dbReference>
<accession>A0A4C1WJB5</accession>
<evidence type="ECO:0000256" key="1">
    <source>
        <dbReference type="SAM" id="MobiDB-lite"/>
    </source>
</evidence>
<evidence type="ECO:0000313" key="3">
    <source>
        <dbReference type="Proteomes" id="UP000299102"/>
    </source>
</evidence>
<sequence length="163" mass="18113">MFRCDLKTYHVKKDKGEYFSRTRALLRLSVIRLDKSLPLTCYPYRLSVVGPRLLLLVTPGDARARVYRPPPGLATCFESPPGVRYAFELTSPLREDAPPAVIAAAAAPALTPVRSGGSLNWTVRFGRRESSITDGGAGEWEGEGEARRRARPAPRPPQRRLVR</sequence>
<reference evidence="2 3" key="1">
    <citation type="journal article" date="2019" name="Commun. Biol.">
        <title>The bagworm genome reveals a unique fibroin gene that provides high tensile strength.</title>
        <authorList>
            <person name="Kono N."/>
            <person name="Nakamura H."/>
            <person name="Ohtoshi R."/>
            <person name="Tomita M."/>
            <person name="Numata K."/>
            <person name="Arakawa K."/>
        </authorList>
    </citation>
    <scope>NUCLEOTIDE SEQUENCE [LARGE SCALE GENOMIC DNA]</scope>
</reference>
<protein>
    <submittedName>
        <fullName evidence="2">Uncharacterized protein</fullName>
    </submittedName>
</protein>
<gene>
    <name evidence="2" type="ORF">EVAR_44483_1</name>
</gene>
<dbReference type="Proteomes" id="UP000299102">
    <property type="component" value="Unassembled WGS sequence"/>
</dbReference>
<name>A0A4C1WJB5_EUMVA</name>
<dbReference type="AlphaFoldDB" id="A0A4C1WJB5"/>
<keyword evidence="3" id="KW-1185">Reference proteome</keyword>